<dbReference type="PROSITE" id="PS00478">
    <property type="entry name" value="LIM_DOMAIN_1"/>
    <property type="match status" value="1"/>
</dbReference>
<dbReference type="PANTHER" id="PTHR45787">
    <property type="entry name" value="LD11652P"/>
    <property type="match status" value="1"/>
</dbReference>
<keyword evidence="2" id="KW-0677">Repeat</keyword>
<keyword evidence="1 5" id="KW-0479">Metal-binding</keyword>
<dbReference type="SMART" id="SM00132">
    <property type="entry name" value="LIM"/>
    <property type="match status" value="1"/>
</dbReference>
<dbReference type="SUPFAM" id="SSF57716">
    <property type="entry name" value="Glucocorticoid receptor-like (DNA-binding domain)"/>
    <property type="match status" value="2"/>
</dbReference>
<sequence length="231" mass="24229">MKNERTGQSKDASPLEESPNGFTIFHPDQHPVRRLVVPQGNSSTSSSPPSPLSMMRPGSNGNPGVNNNGSGMMMNHHPHHHGFPGAYNPGGAPGSQPNPNNNNNNVSVGGNTMMMMNSGMGGGGGPPQHHVNSPSSTGNNSNSASYHMNGAGIPASGPVTVNNQHQPPGGSPKQCAGCGVRIQDRFLLLAMDRYWHTGCLKCSCCQAQLGEIGTSCFTKAGMILCRNDYIR</sequence>
<dbReference type="FunFam" id="2.10.110.10:FF:000015">
    <property type="entry name" value="LIM domain only 3"/>
    <property type="match status" value="1"/>
</dbReference>
<dbReference type="CDD" id="cd09386">
    <property type="entry name" value="LIM1_LMO4"/>
    <property type="match status" value="1"/>
</dbReference>
<protein>
    <recommendedName>
        <fullName evidence="7">LIM zinc-binding domain-containing protein</fullName>
    </recommendedName>
</protein>
<keyword evidence="9" id="KW-1185">Reference proteome</keyword>
<dbReference type="Gene3D" id="2.10.110.10">
    <property type="entry name" value="Cysteine Rich Protein"/>
    <property type="match status" value="1"/>
</dbReference>
<evidence type="ECO:0000313" key="8">
    <source>
        <dbReference type="EMBL" id="KAK3728278.1"/>
    </source>
</evidence>
<reference evidence="8" key="1">
    <citation type="journal article" date="2023" name="G3 (Bethesda)">
        <title>A reference genome for the long-term kleptoplast-retaining sea slug Elysia crispata morphotype clarki.</title>
        <authorList>
            <person name="Eastman K.E."/>
            <person name="Pendleton A.L."/>
            <person name="Shaikh M.A."/>
            <person name="Suttiyut T."/>
            <person name="Ogas R."/>
            <person name="Tomko P."/>
            <person name="Gavelis G."/>
            <person name="Widhalm J.R."/>
            <person name="Wisecaver J.H."/>
        </authorList>
    </citation>
    <scope>NUCLEOTIDE SEQUENCE</scope>
    <source>
        <strain evidence="8">ECLA1</strain>
    </source>
</reference>
<gene>
    <name evidence="8" type="ORF">RRG08_060065</name>
</gene>
<dbReference type="PROSITE" id="PS50023">
    <property type="entry name" value="LIM_DOMAIN_2"/>
    <property type="match status" value="1"/>
</dbReference>
<feature type="compositionally biased region" description="Low complexity" evidence="6">
    <location>
        <begin position="94"/>
        <end position="118"/>
    </location>
</feature>
<comment type="caution">
    <text evidence="8">The sequence shown here is derived from an EMBL/GenBank/DDBJ whole genome shotgun (WGS) entry which is preliminary data.</text>
</comment>
<feature type="region of interest" description="Disordered" evidence="6">
    <location>
        <begin position="1"/>
        <end position="156"/>
    </location>
</feature>
<dbReference type="Pfam" id="PF00412">
    <property type="entry name" value="LIM"/>
    <property type="match status" value="1"/>
</dbReference>
<evidence type="ECO:0000259" key="7">
    <source>
        <dbReference type="PROSITE" id="PS50023"/>
    </source>
</evidence>
<dbReference type="InterPro" id="IPR050945">
    <property type="entry name" value="LMO_RBTN_TF"/>
</dbReference>
<evidence type="ECO:0000313" key="9">
    <source>
        <dbReference type="Proteomes" id="UP001283361"/>
    </source>
</evidence>
<feature type="compositionally biased region" description="Low complexity" evidence="6">
    <location>
        <begin position="132"/>
        <end position="145"/>
    </location>
</feature>
<evidence type="ECO:0000256" key="4">
    <source>
        <dbReference type="ARBA" id="ARBA00023038"/>
    </source>
</evidence>
<keyword evidence="4 5" id="KW-0440">LIM domain</keyword>
<organism evidence="8 9">
    <name type="scientific">Elysia crispata</name>
    <name type="common">lettuce slug</name>
    <dbReference type="NCBI Taxonomy" id="231223"/>
    <lineage>
        <taxon>Eukaryota</taxon>
        <taxon>Metazoa</taxon>
        <taxon>Spiralia</taxon>
        <taxon>Lophotrochozoa</taxon>
        <taxon>Mollusca</taxon>
        <taxon>Gastropoda</taxon>
        <taxon>Heterobranchia</taxon>
        <taxon>Euthyneura</taxon>
        <taxon>Panpulmonata</taxon>
        <taxon>Sacoglossa</taxon>
        <taxon>Placobranchoidea</taxon>
        <taxon>Plakobranchidae</taxon>
        <taxon>Elysia</taxon>
    </lineage>
</organism>
<feature type="domain" description="LIM zinc-binding" evidence="7">
    <location>
        <begin position="173"/>
        <end position="231"/>
    </location>
</feature>
<dbReference type="PANTHER" id="PTHR45787:SF13">
    <property type="entry name" value="LD11652P"/>
    <property type="match status" value="1"/>
</dbReference>
<name>A0AAE0Y180_9GAST</name>
<dbReference type="EMBL" id="JAWDGP010007194">
    <property type="protein sequence ID" value="KAK3728278.1"/>
    <property type="molecule type" value="Genomic_DNA"/>
</dbReference>
<accession>A0AAE0Y180</accession>
<evidence type="ECO:0000256" key="3">
    <source>
        <dbReference type="ARBA" id="ARBA00022833"/>
    </source>
</evidence>
<dbReference type="Proteomes" id="UP001283361">
    <property type="component" value="Unassembled WGS sequence"/>
</dbReference>
<proteinExistence type="predicted"/>
<keyword evidence="3 5" id="KW-0862">Zinc</keyword>
<evidence type="ECO:0000256" key="1">
    <source>
        <dbReference type="ARBA" id="ARBA00022723"/>
    </source>
</evidence>
<dbReference type="AlphaFoldDB" id="A0AAE0Y180"/>
<dbReference type="GO" id="GO:0046872">
    <property type="term" value="F:metal ion binding"/>
    <property type="evidence" value="ECO:0007669"/>
    <property type="project" value="UniProtKB-KW"/>
</dbReference>
<dbReference type="InterPro" id="IPR001781">
    <property type="entry name" value="Znf_LIM"/>
</dbReference>
<evidence type="ECO:0000256" key="5">
    <source>
        <dbReference type="PROSITE-ProRule" id="PRU00125"/>
    </source>
</evidence>
<evidence type="ECO:0000256" key="2">
    <source>
        <dbReference type="ARBA" id="ARBA00022737"/>
    </source>
</evidence>
<feature type="compositionally biased region" description="Low complexity" evidence="6">
    <location>
        <begin position="42"/>
        <end position="75"/>
    </location>
</feature>
<evidence type="ECO:0000256" key="6">
    <source>
        <dbReference type="SAM" id="MobiDB-lite"/>
    </source>
</evidence>